<accession>A0ACB7F7G9</accession>
<evidence type="ECO:0000313" key="2">
    <source>
        <dbReference type="Proteomes" id="UP000805704"/>
    </source>
</evidence>
<reference evidence="1" key="1">
    <citation type="submission" date="2020-04" db="EMBL/GenBank/DDBJ databases">
        <title>A chromosome-scale assembly and high-density genetic map of the yellow drum (Nibea albiflora) genome.</title>
        <authorList>
            <person name="Xu D."/>
            <person name="Zhang W."/>
            <person name="Chen R."/>
            <person name="Tan P."/>
            <person name="Wang L."/>
            <person name="Song H."/>
            <person name="Tian L."/>
            <person name="Zhu Q."/>
            <person name="Wang B."/>
        </authorList>
    </citation>
    <scope>NUCLEOTIDE SEQUENCE</scope>
    <source>
        <strain evidence="1">ZJHYS-2018</strain>
    </source>
</reference>
<comment type="caution">
    <text evidence="1">The sequence shown here is derived from an EMBL/GenBank/DDBJ whole genome shotgun (WGS) entry which is preliminary data.</text>
</comment>
<keyword evidence="2" id="KW-1185">Reference proteome</keyword>
<dbReference type="Proteomes" id="UP000805704">
    <property type="component" value="Chromosome 16"/>
</dbReference>
<organism evidence="1 2">
    <name type="scientific">Nibea albiflora</name>
    <name type="common">Yellow drum</name>
    <name type="synonym">Corvina albiflora</name>
    <dbReference type="NCBI Taxonomy" id="240163"/>
    <lineage>
        <taxon>Eukaryota</taxon>
        <taxon>Metazoa</taxon>
        <taxon>Chordata</taxon>
        <taxon>Craniata</taxon>
        <taxon>Vertebrata</taxon>
        <taxon>Euteleostomi</taxon>
        <taxon>Actinopterygii</taxon>
        <taxon>Neopterygii</taxon>
        <taxon>Teleostei</taxon>
        <taxon>Neoteleostei</taxon>
        <taxon>Acanthomorphata</taxon>
        <taxon>Eupercaria</taxon>
        <taxon>Sciaenidae</taxon>
        <taxon>Nibea</taxon>
    </lineage>
</organism>
<dbReference type="EMBL" id="CM024804">
    <property type="protein sequence ID" value="KAG8009978.1"/>
    <property type="molecule type" value="Genomic_DNA"/>
</dbReference>
<evidence type="ECO:0000313" key="1">
    <source>
        <dbReference type="EMBL" id="KAG8009978.1"/>
    </source>
</evidence>
<sequence length="1793" mass="199909">MDQFRLPGAEEREKEGTLPLDLKTIHQRIKDNIDVLCNFSTKREEGKERAEYISLLKKDLCTYYSYNNFLIEKLMDLFPLSELVDFLEANEIQRPVTIRTNTLKTRRRDLAQALINRGVNLDPLGKWSKVGLVIYDSSVPVGATPEYLSGQYMLQGASSFLPVMALSPQEGESVLDMSSAPGGKTTYIAQLMRNTGVIVANDANAERLKSVVGNIHRLGVTNTVVCNYDGRQFPKVMGGFDRVLLDAPCSGTGVIAKDPAVKTSKDDADIHRSAHLQKELILSAIDSVNAESPTGGYLIYCTCSIMLVVTKSLKHWLCSISFSLFYDHTFSLRYFSLIIRGEFNSPSANFGNVHPSDVLDMPVDPNEPTYCLCHQVSYGEMIGCDNTDSFAALARCTNKFESLRVQTAHRRRAERTTSPSSEVKSVASGTASATGMSWDFFVPVSVGDLVKTGGINQYVVQDVVPPKQLPSHLSMVSGLAASLPALLVSTSFSAAERKEKLNAVKMSVYLLCKLTETLENDSCRQSIITAPGKGGKKGKAGGEGLLQWDSERERVLQALIQLLQLDIRSLWNLSLVEEEFISCVTCCCYKLLENPTISHVKSKPTRDGIIHLLGVLIKKYNHLLGASVKVIQLLQHFEQLSSVFAQAVSVWSTEYGVRGIIGEVIRSIGQKSSEELAREGSGVKAFASFLSELGTLVPELMIPNISVLITHLEGESHTMRVAVCEVLGEILVRVLCGDGLDESGKADRDRFFDTLQEHLHDTHSHVRARVLQVYTRIVNSKALPLCRYSEVMELAVGRLMDKSINAVKSAIQLLAAFIAHNPYSCKLSSADLKKPLEKETAKLREMKEKLQGKAPVAVIKASELWAAMEPELLVTVRTELEPTSETEKEPQQQQEEEEDGGDRDVEEDKEEENDRATAVKIAQYLRVNKYRNAVRLCIRAHTCFPESEMFASLSALTPETLMHTLALIFKGSDEDTSELSQNLPPTPQKEAEKEGEEGEVKKQEMLVQYLKDTETFALQVERAISVINSMLYWKTTSVVQEAVQFCVTVCEFSVANSVSGVRKMLPLVWSTDAAIKDAVVQAYRRLYLNPQGDTVRMKAQTLVDSLSELMVDASLGTIQCLEEIVQEFFGSSSNLQFTVVQVLWERFTGKRETSGLHRRAAVLLLGMAARARLLLDQIAEGGEINKDAGQMQDGSQESGDQGEQVNCVCLAQLLALCGCVAFWQVSHLERSVSTELRRRRGETEEREEKEKGPSSKAKQAANESAMEEELGLIGASAEDTEAELIRKICETELLAEENLLCAFLPLLVRVCSSPGRYSHPQLTTAACLALSQYMMISPSVCEENIRLMFTVLERSPFPVVRANGIIALGDLTVRFPNILEPWTQNLYARLSDEVPSVRQTAVTVLTQLVLKDVLKVKGQVSEVAVLLIDPEPHITSLALNFFNELATKDNAIYNLLPDIISRLSDPERGMTSEDFNTIMKQLFSYITKERQTESLVEKLCQRFRTAKTERQWCDLAMSLSLLSMCERGFKRLQECWECYSDKLTEPGVYQPLLSITAKLRRGAKPQFKAQVDDFEKRLTAVHTRGLENVESPEMDEENQKQGGRSPEKTVTHTPLPTRGRARPKRGQAKPSVSSRGDESFVTPQKTRKSKKQVITFSSDEEEDEEEFYGCLSLFERRHSPLSARRGELRRPTLTNFMEQFLERYNDLLTLDDLENLLNSQPEEQSTLSSGVKAAEYPKWAEAQTQAETPWLRLLKGALANQKRAEPDRSRRGWNRGCFGLKLDRIGSMSGLGC</sequence>
<proteinExistence type="predicted"/>
<protein>
    <submittedName>
        <fullName evidence="1">Condensin complex subunit 1</fullName>
    </submittedName>
</protein>
<name>A0ACB7F7G9_NIBAL</name>
<gene>
    <name evidence="1" type="primary">NCAPD2</name>
    <name evidence="1" type="ORF">GBF38_014096</name>
</gene>